<gene>
    <name evidence="1" type="ORF">TM448A00891_0031</name>
    <name evidence="2" type="ORF">TM448B00218_0083</name>
</gene>
<organism evidence="1">
    <name type="scientific">viral metagenome</name>
    <dbReference type="NCBI Taxonomy" id="1070528"/>
    <lineage>
        <taxon>unclassified sequences</taxon>
        <taxon>metagenomes</taxon>
        <taxon>organismal metagenomes</taxon>
    </lineage>
</organism>
<dbReference type="EMBL" id="MT144600">
    <property type="protein sequence ID" value="QJH94440.1"/>
    <property type="molecule type" value="Genomic_DNA"/>
</dbReference>
<name>A0A6H1ZK39_9ZZZZ</name>
<protein>
    <submittedName>
        <fullName evidence="1">Uncharacterized protein</fullName>
    </submittedName>
</protein>
<dbReference type="EMBL" id="MT144078">
    <property type="protein sequence ID" value="QJA48296.1"/>
    <property type="molecule type" value="Genomic_DNA"/>
</dbReference>
<reference evidence="1" key="1">
    <citation type="submission" date="2020-03" db="EMBL/GenBank/DDBJ databases">
        <title>The deep terrestrial virosphere.</title>
        <authorList>
            <person name="Holmfeldt K."/>
            <person name="Nilsson E."/>
            <person name="Simone D."/>
            <person name="Lopez-Fernandez M."/>
            <person name="Wu X."/>
            <person name="de Brujin I."/>
            <person name="Lundin D."/>
            <person name="Andersson A."/>
            <person name="Bertilsson S."/>
            <person name="Dopson M."/>
        </authorList>
    </citation>
    <scope>NUCLEOTIDE SEQUENCE</scope>
    <source>
        <strain evidence="1">TM448A00891</strain>
        <strain evidence="2">TM448B00218</strain>
    </source>
</reference>
<dbReference type="AlphaFoldDB" id="A0A6H1ZK39"/>
<proteinExistence type="predicted"/>
<evidence type="ECO:0000313" key="2">
    <source>
        <dbReference type="EMBL" id="QJH94440.1"/>
    </source>
</evidence>
<evidence type="ECO:0000313" key="1">
    <source>
        <dbReference type="EMBL" id="QJA48296.1"/>
    </source>
</evidence>
<sequence>MNIENIAKFFRENGYSISFAYRTDGVGNNNRGWRWAASIYKIGENRAFKRRNARNLSDVIDKITSVIVNAAEE</sequence>
<accession>A0A6H1ZK39</accession>